<evidence type="ECO:0000313" key="2">
    <source>
        <dbReference type="Proteomes" id="UP000243975"/>
    </source>
</evidence>
<accession>A0A118JV15</accession>
<name>A0A118JV15_CYNCS</name>
<dbReference type="Gramene" id="KVH92966">
    <property type="protein sequence ID" value="KVH92966"/>
    <property type="gene ID" value="Ccrd_005004"/>
</dbReference>
<organism evidence="1 2">
    <name type="scientific">Cynara cardunculus var. scolymus</name>
    <name type="common">Globe artichoke</name>
    <name type="synonym">Cynara scolymus</name>
    <dbReference type="NCBI Taxonomy" id="59895"/>
    <lineage>
        <taxon>Eukaryota</taxon>
        <taxon>Viridiplantae</taxon>
        <taxon>Streptophyta</taxon>
        <taxon>Embryophyta</taxon>
        <taxon>Tracheophyta</taxon>
        <taxon>Spermatophyta</taxon>
        <taxon>Magnoliopsida</taxon>
        <taxon>eudicotyledons</taxon>
        <taxon>Gunneridae</taxon>
        <taxon>Pentapetalae</taxon>
        <taxon>asterids</taxon>
        <taxon>campanulids</taxon>
        <taxon>Asterales</taxon>
        <taxon>Asteraceae</taxon>
        <taxon>Carduoideae</taxon>
        <taxon>Cardueae</taxon>
        <taxon>Carduinae</taxon>
        <taxon>Cynara</taxon>
    </lineage>
</organism>
<dbReference type="EMBL" id="LEKV01004800">
    <property type="protein sequence ID" value="KVH92966.1"/>
    <property type="molecule type" value="Genomic_DNA"/>
</dbReference>
<sequence length="31" mass="3428">MEGKPKILHGTLEATIFDATPYSPPFLLNIL</sequence>
<keyword evidence="2" id="KW-1185">Reference proteome</keyword>
<protein>
    <submittedName>
        <fullName evidence="1">Uncharacterized protein</fullName>
    </submittedName>
</protein>
<dbReference type="AlphaFoldDB" id="A0A118JV15"/>
<evidence type="ECO:0000313" key="1">
    <source>
        <dbReference type="EMBL" id="KVH92966.1"/>
    </source>
</evidence>
<gene>
    <name evidence="1" type="ORF">Ccrd_005004</name>
</gene>
<comment type="caution">
    <text evidence="1">The sequence shown here is derived from an EMBL/GenBank/DDBJ whole genome shotgun (WGS) entry which is preliminary data.</text>
</comment>
<proteinExistence type="predicted"/>
<reference evidence="1 2" key="1">
    <citation type="journal article" date="2016" name="Sci. Rep.">
        <title>The genome sequence of the outbreeding globe artichoke constructed de novo incorporating a phase-aware low-pass sequencing strategy of F1 progeny.</title>
        <authorList>
            <person name="Scaglione D."/>
            <person name="Reyes-Chin-Wo S."/>
            <person name="Acquadro A."/>
            <person name="Froenicke L."/>
            <person name="Portis E."/>
            <person name="Beitel C."/>
            <person name="Tirone M."/>
            <person name="Mauro R."/>
            <person name="Lo Monaco A."/>
            <person name="Mauromicale G."/>
            <person name="Faccioli P."/>
            <person name="Cattivelli L."/>
            <person name="Rieseberg L."/>
            <person name="Michelmore R."/>
            <person name="Lanteri S."/>
        </authorList>
    </citation>
    <scope>NUCLEOTIDE SEQUENCE [LARGE SCALE GENOMIC DNA]</scope>
    <source>
        <strain evidence="1">2C</strain>
    </source>
</reference>
<dbReference type="Proteomes" id="UP000243975">
    <property type="component" value="Unassembled WGS sequence"/>
</dbReference>